<dbReference type="EMBL" id="CP075157">
    <property type="protein sequence ID" value="UTX44295.1"/>
    <property type="molecule type" value="Genomic_DNA"/>
</dbReference>
<evidence type="ECO:0000313" key="3">
    <source>
        <dbReference type="Proteomes" id="UP001059546"/>
    </source>
</evidence>
<reference evidence="2" key="1">
    <citation type="submission" date="2021-05" db="EMBL/GenBank/DDBJ databases">
        <title>Encephalitozoon hellem ATCC 50604 Complete Genome.</title>
        <authorList>
            <person name="Mascarenhas dos Santos A.C."/>
            <person name="Julian A.T."/>
            <person name="Pombert J.-F."/>
        </authorList>
    </citation>
    <scope>NUCLEOTIDE SEQUENCE</scope>
    <source>
        <strain evidence="2">ATCC 50604</strain>
    </source>
</reference>
<dbReference type="Pfam" id="PF13638">
    <property type="entry name" value="PIN_4"/>
    <property type="match status" value="1"/>
</dbReference>
<feature type="domain" description="PIN" evidence="1">
    <location>
        <begin position="4"/>
        <end position="121"/>
    </location>
</feature>
<sequence length="263" mass="30600">MLRISIVPDTNVFISHLDIVKRLYEDEFPVDVIMSISRVVLRELDYNKGKMIEAREAIRFLEKVYNAPITELEGRLRDSSMDVVDCTKLIPNTKNNDDEILNFASKQIHPVILTDDKAFYLKSKCYNVESVLVHNTAYEDLKLKILKIYTGVEPMDIDEDSNKLEEDGKIKEQIRDKLFPVVLAIMEKSIGKPYVLFFPNDLKMITLDFLLDLIIKENYLFRPYLPRRSKEIAQSLKKKIKDAHGNDLHALGSELLMLFRIVY</sequence>
<gene>
    <name evidence="2" type="ORF">GPU96_11g20920</name>
</gene>
<dbReference type="Gene3D" id="3.40.50.1010">
    <property type="entry name" value="5'-nuclease"/>
    <property type="match status" value="1"/>
</dbReference>
<dbReference type="GO" id="GO:0004540">
    <property type="term" value="F:RNA nuclease activity"/>
    <property type="evidence" value="ECO:0007669"/>
    <property type="project" value="UniProtKB-ARBA"/>
</dbReference>
<dbReference type="SUPFAM" id="SSF88723">
    <property type="entry name" value="PIN domain-like"/>
    <property type="match status" value="1"/>
</dbReference>
<dbReference type="SMART" id="SM00670">
    <property type="entry name" value="PINc"/>
    <property type="match status" value="1"/>
</dbReference>
<evidence type="ECO:0000313" key="2">
    <source>
        <dbReference type="EMBL" id="UTX44295.1"/>
    </source>
</evidence>
<dbReference type="AlphaFoldDB" id="A0A9Q9C5U0"/>
<name>A0A9Q9C5U0_ENCHE</name>
<dbReference type="Proteomes" id="UP001059546">
    <property type="component" value="Chromosome XI"/>
</dbReference>
<dbReference type="InterPro" id="IPR029060">
    <property type="entry name" value="PIN-like_dom_sf"/>
</dbReference>
<dbReference type="InterPro" id="IPR002716">
    <property type="entry name" value="PIN_dom"/>
</dbReference>
<proteinExistence type="predicted"/>
<evidence type="ECO:0000259" key="1">
    <source>
        <dbReference type="SMART" id="SM00670"/>
    </source>
</evidence>
<organism evidence="2 3">
    <name type="scientific">Encephalitozoon hellem</name>
    <name type="common">Microsporidian parasite</name>
    <dbReference type="NCBI Taxonomy" id="27973"/>
    <lineage>
        <taxon>Eukaryota</taxon>
        <taxon>Fungi</taxon>
        <taxon>Fungi incertae sedis</taxon>
        <taxon>Microsporidia</taxon>
        <taxon>Unikaryonidae</taxon>
        <taxon>Encephalitozoon</taxon>
    </lineage>
</organism>
<protein>
    <submittedName>
        <fullName evidence="2">PIN domain-containing protein</fullName>
    </submittedName>
</protein>
<accession>A0A9Q9C5U0</accession>